<keyword evidence="1" id="KW-1133">Transmembrane helix</keyword>
<organism evidence="2 3">
    <name type="scientific">Dyadobacter helix</name>
    <dbReference type="NCBI Taxonomy" id="2822344"/>
    <lineage>
        <taxon>Bacteria</taxon>
        <taxon>Pseudomonadati</taxon>
        <taxon>Bacteroidota</taxon>
        <taxon>Cytophagia</taxon>
        <taxon>Cytophagales</taxon>
        <taxon>Spirosomataceae</taxon>
        <taxon>Dyadobacter</taxon>
    </lineage>
</organism>
<dbReference type="AlphaFoldDB" id="A0A916JB76"/>
<comment type="caution">
    <text evidence="2">The sequence shown here is derived from an EMBL/GenBank/DDBJ whole genome shotgun (WGS) entry which is preliminary data.</text>
</comment>
<evidence type="ECO:0000313" key="2">
    <source>
        <dbReference type="EMBL" id="CAG4989184.1"/>
    </source>
</evidence>
<accession>A0A916JB76</accession>
<dbReference type="EMBL" id="CAJRAF010000001">
    <property type="protein sequence ID" value="CAG4989184.1"/>
    <property type="molecule type" value="Genomic_DNA"/>
</dbReference>
<keyword evidence="3" id="KW-1185">Reference proteome</keyword>
<feature type="transmembrane region" description="Helical" evidence="1">
    <location>
        <begin position="18"/>
        <end position="38"/>
    </location>
</feature>
<reference evidence="2" key="1">
    <citation type="submission" date="2021-04" db="EMBL/GenBank/DDBJ databases">
        <authorList>
            <person name="Rodrigo-Torres L."/>
            <person name="Arahal R. D."/>
            <person name="Lucena T."/>
        </authorList>
    </citation>
    <scope>NUCLEOTIDE SEQUENCE</scope>
    <source>
        <strain evidence="2">CECT 9275</strain>
    </source>
</reference>
<gene>
    <name evidence="2" type="ORF">DYBT9275_00239</name>
</gene>
<protein>
    <recommendedName>
        <fullName evidence="4">Septum formation initiator</fullName>
    </recommendedName>
</protein>
<evidence type="ECO:0008006" key="4">
    <source>
        <dbReference type="Google" id="ProtNLM"/>
    </source>
</evidence>
<dbReference type="RefSeq" id="WP_215237040.1">
    <property type="nucleotide sequence ID" value="NZ_CAJRAF010000001.1"/>
</dbReference>
<dbReference type="Pfam" id="PF04977">
    <property type="entry name" value="DivIC"/>
    <property type="match status" value="1"/>
</dbReference>
<evidence type="ECO:0000256" key="1">
    <source>
        <dbReference type="SAM" id="Phobius"/>
    </source>
</evidence>
<proteinExistence type="predicted"/>
<keyword evidence="1" id="KW-0812">Transmembrane</keyword>
<keyword evidence="1" id="KW-0472">Membrane</keyword>
<dbReference type="Proteomes" id="UP000680038">
    <property type="component" value="Unassembled WGS sequence"/>
</dbReference>
<sequence length="115" mass="13940">MSELKKRPVWALRFLKSFYPATFVFWLVWILFLDNNNIKVVMSNRMKMKDLEKEKVILKEKISQVKKERNEVFGNPKMLEKWAREKFKMRKPNEKVYVIVDEDDKPVESNKDDAE</sequence>
<dbReference type="InterPro" id="IPR007060">
    <property type="entry name" value="FtsL/DivIC"/>
</dbReference>
<name>A0A916JB76_9BACT</name>
<evidence type="ECO:0000313" key="3">
    <source>
        <dbReference type="Proteomes" id="UP000680038"/>
    </source>
</evidence>